<feature type="compositionally biased region" description="Low complexity" evidence="3">
    <location>
        <begin position="79"/>
        <end position="89"/>
    </location>
</feature>
<keyword evidence="1" id="KW-0433">Leucine-rich repeat</keyword>
<comment type="caution">
    <text evidence="5">The sequence shown here is derived from an EMBL/GenBank/DDBJ whole genome shotgun (WGS) entry which is preliminary data.</text>
</comment>
<dbReference type="PANTHER" id="PTHR48009:SF10">
    <property type="entry name" value="OS11G0644100 PROTEIN"/>
    <property type="match status" value="1"/>
</dbReference>
<feature type="region of interest" description="Disordered" evidence="3">
    <location>
        <begin position="1"/>
        <end position="50"/>
    </location>
</feature>
<evidence type="ECO:0000256" key="3">
    <source>
        <dbReference type="SAM" id="MobiDB-lite"/>
    </source>
</evidence>
<name>A0A8T0PA16_PANVG</name>
<keyword evidence="2" id="KW-0677">Repeat</keyword>
<dbReference type="SUPFAM" id="SSF52058">
    <property type="entry name" value="L domain-like"/>
    <property type="match status" value="1"/>
</dbReference>
<dbReference type="InterPro" id="IPR053213">
    <property type="entry name" value="RLP29"/>
</dbReference>
<gene>
    <name evidence="5" type="ORF">PVAP13_8NG326600</name>
</gene>
<dbReference type="Pfam" id="PF08263">
    <property type="entry name" value="LRRNT_2"/>
    <property type="match status" value="1"/>
</dbReference>
<dbReference type="Gene3D" id="3.80.10.10">
    <property type="entry name" value="Ribonuclease Inhibitor"/>
    <property type="match status" value="2"/>
</dbReference>
<evidence type="ECO:0000256" key="1">
    <source>
        <dbReference type="ARBA" id="ARBA00022614"/>
    </source>
</evidence>
<protein>
    <recommendedName>
        <fullName evidence="4">Leucine-rich repeat-containing N-terminal plant-type domain-containing protein</fullName>
    </recommendedName>
</protein>
<dbReference type="InterPro" id="IPR013210">
    <property type="entry name" value="LRR_N_plant-typ"/>
</dbReference>
<dbReference type="InterPro" id="IPR001611">
    <property type="entry name" value="Leu-rich_rpt"/>
</dbReference>
<keyword evidence="6" id="KW-1185">Reference proteome</keyword>
<feature type="region of interest" description="Disordered" evidence="3">
    <location>
        <begin position="73"/>
        <end position="94"/>
    </location>
</feature>
<reference evidence="5" key="1">
    <citation type="submission" date="2020-05" db="EMBL/GenBank/DDBJ databases">
        <title>WGS assembly of Panicum virgatum.</title>
        <authorList>
            <person name="Lovell J.T."/>
            <person name="Jenkins J."/>
            <person name="Shu S."/>
            <person name="Juenger T.E."/>
            <person name="Schmutz J."/>
        </authorList>
    </citation>
    <scope>NUCLEOTIDE SEQUENCE</scope>
    <source>
        <strain evidence="5">AP13</strain>
    </source>
</reference>
<dbReference type="InterPro" id="IPR032675">
    <property type="entry name" value="LRR_dom_sf"/>
</dbReference>
<dbReference type="PANTHER" id="PTHR48009">
    <property type="entry name" value="LEUCINE-RICH REPEAT (LRR) FAMILY PROTEIN"/>
    <property type="match status" value="1"/>
</dbReference>
<feature type="domain" description="Leucine-rich repeat-containing N-terminal plant-type" evidence="4">
    <location>
        <begin position="167"/>
        <end position="206"/>
    </location>
</feature>
<evidence type="ECO:0000313" key="6">
    <source>
        <dbReference type="Proteomes" id="UP000823388"/>
    </source>
</evidence>
<evidence type="ECO:0000313" key="5">
    <source>
        <dbReference type="EMBL" id="KAG2558991.1"/>
    </source>
</evidence>
<evidence type="ECO:0000256" key="2">
    <source>
        <dbReference type="ARBA" id="ARBA00022737"/>
    </source>
</evidence>
<dbReference type="Pfam" id="PF00560">
    <property type="entry name" value="LRR_1"/>
    <property type="match status" value="1"/>
</dbReference>
<evidence type="ECO:0000259" key="4">
    <source>
        <dbReference type="Pfam" id="PF08263"/>
    </source>
</evidence>
<proteinExistence type="predicted"/>
<dbReference type="EMBL" id="CM029052">
    <property type="protein sequence ID" value="KAG2558991.1"/>
    <property type="molecule type" value="Genomic_DNA"/>
</dbReference>
<accession>A0A8T0PA16</accession>
<organism evidence="5 6">
    <name type="scientific">Panicum virgatum</name>
    <name type="common">Blackwell switchgrass</name>
    <dbReference type="NCBI Taxonomy" id="38727"/>
    <lineage>
        <taxon>Eukaryota</taxon>
        <taxon>Viridiplantae</taxon>
        <taxon>Streptophyta</taxon>
        <taxon>Embryophyta</taxon>
        <taxon>Tracheophyta</taxon>
        <taxon>Spermatophyta</taxon>
        <taxon>Magnoliopsida</taxon>
        <taxon>Liliopsida</taxon>
        <taxon>Poales</taxon>
        <taxon>Poaceae</taxon>
        <taxon>PACMAD clade</taxon>
        <taxon>Panicoideae</taxon>
        <taxon>Panicodae</taxon>
        <taxon>Paniceae</taxon>
        <taxon>Panicinae</taxon>
        <taxon>Panicum</taxon>
        <taxon>Panicum sect. Hiantes</taxon>
    </lineage>
</organism>
<dbReference type="AlphaFoldDB" id="A0A8T0PA16"/>
<sequence length="536" mass="55447">MAVSLASPSPIRGPHGSVTVTTPRSRSRIDLHPHSTVHSSEPPLHPHGFRSTARPRCHVGPAVPGPSRLCPPDWHLRARGPPASPARASKNLPKLTTPLHSTTELAPLRSAPLPPPPDHRRLASQLFMGSPARAPRRLPPPLAAALVSLLLLLAAAPPPAGATLHPVDYLALQAVRRALADLPGSRFFASWDFTADPCGFAGVSCSASPDGGSRVVALALGDPRAGAPGLAGAFPSAALARLPALASVSLVPGRVTGSLAPAVAALPALRFLALAGNLLSGPLPPAFAPGLRTLDLSRNAFSGALPPALLRLRDLRTLVLSHNALAGGIPPVRAPLVHLDLRGNRLAGGVPPLPATLVYLSLAGNRLSGRVGAVLRRLPRLAFLDLGGNWFSGEVPGEVFAFRIGYLQLRRNAFSGELRPASRVAPGATVDLSHNALSGRVPAELATAGAVYLNGNRFAGEVPREVAAAAEADRMRVLFLQDNFLTGIAVGGVPASAAVCAHWNCVAPPPAVVAACPAKGGRGRRRPQAQCRGRRG</sequence>
<dbReference type="Proteomes" id="UP000823388">
    <property type="component" value="Chromosome 8N"/>
</dbReference>